<dbReference type="GO" id="GO:0015833">
    <property type="term" value="P:peptide transport"/>
    <property type="evidence" value="ECO:0007669"/>
    <property type="project" value="TreeGrafter"/>
</dbReference>
<dbReference type="PIRSF" id="PIRSF002741">
    <property type="entry name" value="MppA"/>
    <property type="match status" value="1"/>
</dbReference>
<dbReference type="SUPFAM" id="SSF53850">
    <property type="entry name" value="Periplasmic binding protein-like II"/>
    <property type="match status" value="1"/>
</dbReference>
<dbReference type="GO" id="GO:0043190">
    <property type="term" value="C:ATP-binding cassette (ABC) transporter complex"/>
    <property type="evidence" value="ECO:0007669"/>
    <property type="project" value="InterPro"/>
</dbReference>
<dbReference type="InterPro" id="IPR039424">
    <property type="entry name" value="SBP_5"/>
</dbReference>
<feature type="domain" description="Solute-binding protein family 5" evidence="6">
    <location>
        <begin position="89"/>
        <end position="467"/>
    </location>
</feature>
<evidence type="ECO:0000313" key="7">
    <source>
        <dbReference type="EMBL" id="SDG86155.1"/>
    </source>
</evidence>
<dbReference type="Gene3D" id="3.40.190.10">
    <property type="entry name" value="Periplasmic binding protein-like II"/>
    <property type="match status" value="1"/>
</dbReference>
<keyword evidence="5" id="KW-0472">Membrane</keyword>
<comment type="subcellular location">
    <subcellularLocation>
        <location evidence="1">Cell membrane</location>
        <topology evidence="1">Lipid-anchor</topology>
    </subcellularLocation>
</comment>
<dbReference type="PROSITE" id="PS01040">
    <property type="entry name" value="SBP_BACTERIAL_5"/>
    <property type="match status" value="1"/>
</dbReference>
<keyword evidence="5" id="KW-1133">Transmembrane helix</keyword>
<dbReference type="Gene3D" id="3.10.105.10">
    <property type="entry name" value="Dipeptide-binding Protein, Domain 3"/>
    <property type="match status" value="1"/>
</dbReference>
<dbReference type="InterPro" id="IPR030678">
    <property type="entry name" value="Peptide/Ni-bd"/>
</dbReference>
<dbReference type="PROSITE" id="PS51257">
    <property type="entry name" value="PROKAR_LIPOPROTEIN"/>
    <property type="match status" value="1"/>
</dbReference>
<name>A0A1G7XPK4_9FIRM</name>
<dbReference type="Pfam" id="PF00496">
    <property type="entry name" value="SBP_bac_5"/>
    <property type="match status" value="1"/>
</dbReference>
<dbReference type="InterPro" id="IPR000914">
    <property type="entry name" value="SBP_5_dom"/>
</dbReference>
<reference evidence="8" key="1">
    <citation type="submission" date="2016-10" db="EMBL/GenBank/DDBJ databases">
        <authorList>
            <person name="Varghese N."/>
            <person name="Submissions S."/>
        </authorList>
    </citation>
    <scope>NUCLEOTIDE SEQUENCE [LARGE SCALE GENOMIC DNA]</scope>
    <source>
        <strain evidence="8">DSM 8344</strain>
    </source>
</reference>
<dbReference type="RefSeq" id="WP_092332002.1">
    <property type="nucleotide sequence ID" value="NZ_FNCP01000007.1"/>
</dbReference>
<dbReference type="PANTHER" id="PTHR30290:SF9">
    <property type="entry name" value="OLIGOPEPTIDE-BINDING PROTEIN APPA"/>
    <property type="match status" value="1"/>
</dbReference>
<keyword evidence="3" id="KW-0813">Transport</keyword>
<evidence type="ECO:0000256" key="4">
    <source>
        <dbReference type="ARBA" id="ARBA00022729"/>
    </source>
</evidence>
<dbReference type="GO" id="GO:1904680">
    <property type="term" value="F:peptide transmembrane transporter activity"/>
    <property type="evidence" value="ECO:0007669"/>
    <property type="project" value="TreeGrafter"/>
</dbReference>
<feature type="transmembrane region" description="Helical" evidence="5">
    <location>
        <begin position="7"/>
        <end position="31"/>
    </location>
</feature>
<evidence type="ECO:0000259" key="6">
    <source>
        <dbReference type="Pfam" id="PF00496"/>
    </source>
</evidence>
<dbReference type="EMBL" id="FNCP01000007">
    <property type="protein sequence ID" value="SDG86155.1"/>
    <property type="molecule type" value="Genomic_DNA"/>
</dbReference>
<gene>
    <name evidence="7" type="ORF">SAMN05443529_10759</name>
</gene>
<keyword evidence="4" id="KW-0732">Signal</keyword>
<dbReference type="Gene3D" id="3.90.76.10">
    <property type="entry name" value="Dipeptide-binding Protein, Domain 1"/>
    <property type="match status" value="1"/>
</dbReference>
<evidence type="ECO:0000256" key="2">
    <source>
        <dbReference type="ARBA" id="ARBA00005695"/>
    </source>
</evidence>
<accession>A0A1G7XPK4</accession>
<dbReference type="CDD" id="cd00995">
    <property type="entry name" value="PBP2_NikA_DppA_OppA_like"/>
    <property type="match status" value="1"/>
</dbReference>
<dbReference type="AlphaFoldDB" id="A0A1G7XPK4"/>
<dbReference type="STRING" id="1121419.SAMN05443529_10759"/>
<dbReference type="GO" id="GO:0042597">
    <property type="term" value="C:periplasmic space"/>
    <property type="evidence" value="ECO:0007669"/>
    <property type="project" value="UniProtKB-ARBA"/>
</dbReference>
<protein>
    <submittedName>
        <fullName evidence="7">Peptide/nickel transport system substrate-binding protein/oligopeptide transport system substrate-binding protein</fullName>
    </submittedName>
</protein>
<evidence type="ECO:0000256" key="3">
    <source>
        <dbReference type="ARBA" id="ARBA00022448"/>
    </source>
</evidence>
<evidence type="ECO:0000256" key="5">
    <source>
        <dbReference type="SAM" id="Phobius"/>
    </source>
</evidence>
<evidence type="ECO:0000256" key="1">
    <source>
        <dbReference type="ARBA" id="ARBA00004193"/>
    </source>
</evidence>
<evidence type="ECO:0000313" key="8">
    <source>
        <dbReference type="Proteomes" id="UP000198656"/>
    </source>
</evidence>
<comment type="similarity">
    <text evidence="2">Belongs to the bacterial solute-binding protein 5 family.</text>
</comment>
<proteinExistence type="inferred from homology"/>
<keyword evidence="8" id="KW-1185">Reference proteome</keyword>
<dbReference type="PANTHER" id="PTHR30290">
    <property type="entry name" value="PERIPLASMIC BINDING COMPONENT OF ABC TRANSPORTER"/>
    <property type="match status" value="1"/>
</dbReference>
<dbReference type="OrthoDB" id="137511at2"/>
<organism evidence="7 8">
    <name type="scientific">Desulfosporosinus hippei DSM 8344</name>
    <dbReference type="NCBI Taxonomy" id="1121419"/>
    <lineage>
        <taxon>Bacteria</taxon>
        <taxon>Bacillati</taxon>
        <taxon>Bacillota</taxon>
        <taxon>Clostridia</taxon>
        <taxon>Eubacteriales</taxon>
        <taxon>Desulfitobacteriaceae</taxon>
        <taxon>Desulfosporosinus</taxon>
    </lineage>
</organism>
<sequence length="547" mass="61380">MFEGKKNLVITIAVLVIGTIILSGCGLNTALKNEEKMTRLTPVDGGVFRFGMISSPSALEPAFLEEINGIEICKELNDGLIRYDPNTLEIKPAIAESWDYSEDKKVITFQIRKDVKFHDGTSLKAQDIIDVWNRLAAKDTLSPLAFLLEPIVGFAQVNSGELETISGLKATDDYTLEVTLKEKNAVFLTSLGHPAVSIYKLESANKAGKDFGTPAARPETLIGTGAFKFVKWNADQDIILEKFTDYYGTKAHVDKIIYKIFKDESTAFNEFRAGNLDYVDMVPPGQRQSILKEIPDQILKTTTLTTQYIGFNLAKDPFKDNINIRKAIACALDIQSIADTVLEGSSMVSNGPLPDTMPGYDIDHRAPTFDQKKAKEYLALAGYPDGQGLAPIQYAYNYTQENQRVAEAFQAQLKEVGIQIHLKNMEWGSYINAMQSGELQMFRVACVADYPDPDNLLRMLYSKSQWGMNNVTFYSNPEVERLLTQGLEETDITKRMAIYKKIQELIVEDQPAIWTFSTNYLRIYGDKVHNLTINALDQKDMRSVWLS</sequence>
<keyword evidence="5" id="KW-0812">Transmembrane</keyword>
<dbReference type="InterPro" id="IPR023765">
    <property type="entry name" value="SBP_5_CS"/>
</dbReference>
<dbReference type="Proteomes" id="UP000198656">
    <property type="component" value="Unassembled WGS sequence"/>
</dbReference>